<sequence>MAGVSSGFEPFFRDVSINPNIIPLEETSKDEPTRTKYLVIDSRDRDVGKYNLNKYEIPLNEHFENVLSIELVSTKLPFADGIEPYIIMKISGMDIIQSNNQITNRATAIIYENPDATNINFQDTVRKKFNPPRNVSNFKVAFYKYSGELYDFNNDHSIVLKITTLKQGRRV</sequence>
<dbReference type="AlphaFoldDB" id="A0A6C0CUG5"/>
<dbReference type="EMBL" id="MN739483">
    <property type="protein sequence ID" value="QHT07560.1"/>
    <property type="molecule type" value="Genomic_DNA"/>
</dbReference>
<name>A0A6C0CUG5_9ZZZZ</name>
<accession>A0A6C0CUG5</accession>
<proteinExistence type="predicted"/>
<evidence type="ECO:0000313" key="1">
    <source>
        <dbReference type="EMBL" id="QHT07560.1"/>
    </source>
</evidence>
<reference evidence="1" key="1">
    <citation type="journal article" date="2020" name="Nature">
        <title>Giant virus diversity and host interactions through global metagenomics.</title>
        <authorList>
            <person name="Schulz F."/>
            <person name="Roux S."/>
            <person name="Paez-Espino D."/>
            <person name="Jungbluth S."/>
            <person name="Walsh D.A."/>
            <person name="Denef V.J."/>
            <person name="McMahon K.D."/>
            <person name="Konstantinidis K.T."/>
            <person name="Eloe-Fadrosh E.A."/>
            <person name="Kyrpides N.C."/>
            <person name="Woyke T."/>
        </authorList>
    </citation>
    <scope>NUCLEOTIDE SEQUENCE</scope>
    <source>
        <strain evidence="1">GVMAG-M-3300021964-36</strain>
    </source>
</reference>
<organism evidence="1">
    <name type="scientific">viral metagenome</name>
    <dbReference type="NCBI Taxonomy" id="1070528"/>
    <lineage>
        <taxon>unclassified sequences</taxon>
        <taxon>metagenomes</taxon>
        <taxon>organismal metagenomes</taxon>
    </lineage>
</organism>
<protein>
    <submittedName>
        <fullName evidence="1">Uncharacterized protein</fullName>
    </submittedName>
</protein>